<dbReference type="InterPro" id="IPR019734">
    <property type="entry name" value="TPR_rpt"/>
</dbReference>
<evidence type="ECO:0000256" key="1">
    <source>
        <dbReference type="PROSITE-ProRule" id="PRU00339"/>
    </source>
</evidence>
<dbReference type="SUPFAM" id="SSF81901">
    <property type="entry name" value="HCP-like"/>
    <property type="match status" value="1"/>
</dbReference>
<accession>A0A1F5B2I2</accession>
<dbReference type="AlphaFoldDB" id="A0A1F5B2I2"/>
<feature type="repeat" description="TPR" evidence="1">
    <location>
        <begin position="117"/>
        <end position="150"/>
    </location>
</feature>
<name>A0A1F5B2I2_9BACT</name>
<evidence type="ECO:0000313" key="2">
    <source>
        <dbReference type="EMBL" id="OGD24754.1"/>
    </source>
</evidence>
<dbReference type="SMART" id="SM00028">
    <property type="entry name" value="TPR"/>
    <property type="match status" value="3"/>
</dbReference>
<gene>
    <name evidence="2" type="ORF">A2819_00765</name>
</gene>
<dbReference type="EMBL" id="MEYK01000034">
    <property type="protein sequence ID" value="OGD24754.1"/>
    <property type="molecule type" value="Genomic_DNA"/>
</dbReference>
<keyword evidence="1" id="KW-0802">TPR repeat</keyword>
<dbReference type="Gene3D" id="1.25.40.10">
    <property type="entry name" value="Tetratricopeptide repeat domain"/>
    <property type="match status" value="2"/>
</dbReference>
<sequence>MQEWLKNKKFVAVLVILAALLTVVFFGARFTASYYYKKGAEAYSQNNFVDAKSNFSISLIFGPKNPQTYFWLGRIALGIPTPKQIIYWPQADYKEMIKYHNKAISLGLEKKNRNLYRIALDHLGNAYWNLNELDKAREKYSEKLSKFPDSSFWARYFIAWHDFNYLNKPDEALETLLPAIIMAESDNDRWNLFRFHALLAQLYIYKSDFANAVKYAKLVIENNDLTDKFLEVKIAHIILALDYGRQKKFTLAESEIKKASSSDCFLALAYTVGENYSKAISIAEKTDITAQTFSSSVCLQVLAGSYLLRGDKVKAKKYMEEYLSFTEKLTEKSIFIMSNRQQFTGELLKIK</sequence>
<protein>
    <submittedName>
        <fullName evidence="2">Uncharacterized protein</fullName>
    </submittedName>
</protein>
<dbReference type="PROSITE" id="PS50005">
    <property type="entry name" value="TPR"/>
    <property type="match status" value="1"/>
</dbReference>
<reference evidence="2 3" key="1">
    <citation type="journal article" date="2016" name="Nat. Commun.">
        <title>Thousands of microbial genomes shed light on interconnected biogeochemical processes in an aquifer system.</title>
        <authorList>
            <person name="Anantharaman K."/>
            <person name="Brown C.T."/>
            <person name="Hug L.A."/>
            <person name="Sharon I."/>
            <person name="Castelle C.J."/>
            <person name="Probst A.J."/>
            <person name="Thomas B.C."/>
            <person name="Singh A."/>
            <person name="Wilkins M.J."/>
            <person name="Karaoz U."/>
            <person name="Brodie E.L."/>
            <person name="Williams K.H."/>
            <person name="Hubbard S.S."/>
            <person name="Banfield J.F."/>
        </authorList>
    </citation>
    <scope>NUCLEOTIDE SEQUENCE [LARGE SCALE GENOMIC DNA]</scope>
</reference>
<dbReference type="Proteomes" id="UP000176431">
    <property type="component" value="Unassembled WGS sequence"/>
</dbReference>
<dbReference type="InterPro" id="IPR011990">
    <property type="entry name" value="TPR-like_helical_dom_sf"/>
</dbReference>
<organism evidence="2 3">
    <name type="scientific">Candidatus Azambacteria bacterium RIFCSPHIGHO2_01_FULL_40_24</name>
    <dbReference type="NCBI Taxonomy" id="1797301"/>
    <lineage>
        <taxon>Bacteria</taxon>
        <taxon>Candidatus Azamiibacteriota</taxon>
    </lineage>
</organism>
<evidence type="ECO:0000313" key="3">
    <source>
        <dbReference type="Proteomes" id="UP000176431"/>
    </source>
</evidence>
<proteinExistence type="predicted"/>
<comment type="caution">
    <text evidence="2">The sequence shown here is derived from an EMBL/GenBank/DDBJ whole genome shotgun (WGS) entry which is preliminary data.</text>
</comment>